<comment type="caution">
    <text evidence="3">The sequence shown here is derived from an EMBL/GenBank/DDBJ whole genome shotgun (WGS) entry which is preliminary data.</text>
</comment>
<feature type="signal peptide" evidence="1">
    <location>
        <begin position="1"/>
        <end position="30"/>
    </location>
</feature>
<dbReference type="GO" id="GO:0000272">
    <property type="term" value="P:polysaccharide catabolic process"/>
    <property type="evidence" value="ECO:0007669"/>
    <property type="project" value="InterPro"/>
</dbReference>
<evidence type="ECO:0000313" key="3">
    <source>
        <dbReference type="EMBL" id="MBJ6724753.1"/>
    </source>
</evidence>
<accession>A0A8J7J1Q7</accession>
<evidence type="ECO:0000259" key="2">
    <source>
        <dbReference type="Pfam" id="PF13290"/>
    </source>
</evidence>
<dbReference type="Pfam" id="PF13290">
    <property type="entry name" value="CHB_HEX_C_1"/>
    <property type="match status" value="2"/>
</dbReference>
<keyword evidence="1" id="KW-0732">Signal</keyword>
<dbReference type="RefSeq" id="WP_199383642.1">
    <property type="nucleotide sequence ID" value="NZ_JAEMHM010000006.1"/>
</dbReference>
<sequence>MRGVLRKCLGMRTVLFCIALLVTCIVSAQAATVHDPLAQWIWKNPLPQGNSLNSVAYGVNQFVAVGATGTIVTSSDGSTWLTHKPTGNTNDLSAVIYGKKLFVAVGASGTILTSPDGIIWTDVSAKITWKTTARPDLTSVAFGNNTFYAVGEAGTILSSADGATWKEVTDTTVTSQNLSGVVYSNYTFVAVGANGTIVTLLNNGSWQVVASGTTNALNGIVSNRSVFVAVGVAGTALVSQDGVTWTKANTGTTATLSAVGFGSTSFVAVGLTGVTLTSTDGMNWIPGVSGTAQNLTGVAFGNSTFVVVGADGVIMTATNPTQAWTQIITAPTPALKGLAFGNSAMVGVGSAGQIIFSGDLGTTWTTKVSSTAVDLNAIAYGNGTFVVAGDSGTVLYSFDGANWFTRTAGTANLNGVVFDSRGSGQFVVVGDAGAVFTSTDGINWNPVTPPTAKNLTSITLGVNLLVAVGQGGTALSSVDGVTWTAKAAGSKDLNSVTVAYAPSGTPTYVAVGAAGSIYSSADGAKWTAGKVPTTDKNTTFYAVNCDFDSTYSTYVAVGSGGVIVSSSDGVTWTDRTHLTSNDLTGVAYINKSYWIVSRNGIILNSSRLDNYIVVTAVRKDTGASVSTEPVDFSYVDLGKSSFSYQITVTNTGQTSNLVVSNISALDSLAAPSTEFVLSNSSCGTIPTGGVPAPLTIRPGGFCTFDVTFLPVAPAGAKSAVLHIDSNDSATPNLTRQMIGTGGLYVLAQPGANGTINLVNGGGSNPVVAPLLVNVGDTPAFSMVPAGGYYVQEVIVDGVSLGALPSYTFAPISATGIPHLIEASFSNAPHIITPSVTVGGTVDPPAAVQVADKGTQSFAIRPNIGYHLDTLQIDGKTVPSTMLYTFPTVTSNHTLDASFAIDTFTLTTAVETNGVADTTGTGGTITAGAATTGICVFPSGSSGTCQYGSSFTYSITNKPGYILRNVFVDGASVGAKTSWTFTGIAGNHSIKAVFTNQRHVTITFGGANPPNGTISPAPDPLTGMVATTTGKDVTFKITPSVGYLVQDVKLDSASQGAVTSITIANVQADHTLDVTFTPIQYAINVSADSNGTIQDDLGNTISAQTMVPYGNTKVFNIVPSGNYEVADVKVDGTSVGAVKQYIFTNVVQGHTIEALFRGKPYTVDLSVAFTSTPVAPAIAKIGSLEFELALPPGGGLPGDPNTAQALLGKIDPAAFVALNAAKGTTFTGSQLPASATPAIAVGAVRIVMANGTGFTPDPITAQFLKIAFTDSLVPVFGGAPLTLLKATDTGGNDIKANLSVTVGSPTAVPATIATPGAGLYTAAQTVALTSVPSGAIIHYSTNGTDPAISDISTIYKSDNSAPIQIKTNTTLKYYSVDANGNKEPTRTAVYLIDSSAPTATLAGVPPALTNSTAATLNVVGKDVVAYKYLLDSGSYPDAETAVGTPIVLTNLPSGSHTLQVIGRDTAGNWQKTATKATWTVDTTLPATTFAPPAGLYHAPISMTLTNKKSGVNIYYTLDGSVPTDAALLYTAPIPIAQGTTVRFFAKDSAGNVEPPTTVRYDLLGIFVYPPLTPTDGTIPANLSPTITGTVLPANATVNISVKRGVSTNLGNWTPAPPASYTFAAQGGPYNLHGWVRDREGNVSSQSVAVNVQSDVNPPSVDTFNVPDPYAALTVPITSFTASDAGGVTGYLVTESPGTPSAYLSSWSATAPTSYTFATAGPKTLYAWAKDATGNVSAAGPFANVTVSADTTPPVVTAFTLAAPNPYPSWTVPITAFTATDLNGSGVAAYLVTETATPPAVGDARWTSTAWTSYTFSSDGAKNLYAWAKDREGNISAAIAPVAVTVAADVTAPAIAPGAFTAPASYSALTVPITLAATDAGGVTGYLLTENSIQPLINDPRWTFPAPTSYTFSSGGVGKHLYAWAKDASGNVSAAVSMVTDLTIDVSSDTTAPVITGFTVAGPDPYPSLTVPVTSLTTDGDPGGSGVTGYMVTESGDTPAAAIVNGNDWSYNFAKGSQLAQGLNTITATVVSGGNSFSQTVYIRVGGATCVVPDGDIDRDGQITMADVDLAMRIATGLIPASPAAISCGDVYPSPALHDGAIDVRDALFILQKVMGMNPYLP</sequence>
<dbReference type="CDD" id="cd14256">
    <property type="entry name" value="Dockerin_I"/>
    <property type="match status" value="1"/>
</dbReference>
<gene>
    <name evidence="3" type="ORF">JFN93_08550</name>
</gene>
<dbReference type="SUPFAM" id="SSF63446">
    <property type="entry name" value="Type I dockerin domain"/>
    <property type="match status" value="1"/>
</dbReference>
<name>A0A8J7J1Q7_9BACT</name>
<dbReference type="Gene3D" id="1.10.1330.10">
    <property type="entry name" value="Dockerin domain"/>
    <property type="match status" value="1"/>
</dbReference>
<protein>
    <submittedName>
        <fullName evidence="3">Chitobiase/beta-hexosaminidase C-terminal domain-containing protein</fullName>
    </submittedName>
</protein>
<dbReference type="EMBL" id="JAEMHM010000006">
    <property type="protein sequence ID" value="MBJ6724753.1"/>
    <property type="molecule type" value="Genomic_DNA"/>
</dbReference>
<feature type="domain" description="GH29D-like beta-sandwich" evidence="2">
    <location>
        <begin position="1314"/>
        <end position="1385"/>
    </location>
</feature>
<evidence type="ECO:0000256" key="1">
    <source>
        <dbReference type="SAM" id="SignalP"/>
    </source>
</evidence>
<proteinExistence type="predicted"/>
<keyword evidence="4" id="KW-1185">Reference proteome</keyword>
<dbReference type="InterPro" id="IPR013783">
    <property type="entry name" value="Ig-like_fold"/>
</dbReference>
<organism evidence="3 4">
    <name type="scientific">Geomesophilobacter sediminis</name>
    <dbReference type="NCBI Taxonomy" id="2798584"/>
    <lineage>
        <taxon>Bacteria</taxon>
        <taxon>Pseudomonadati</taxon>
        <taxon>Thermodesulfobacteriota</taxon>
        <taxon>Desulfuromonadia</taxon>
        <taxon>Geobacterales</taxon>
        <taxon>Geobacteraceae</taxon>
        <taxon>Geomesophilobacter</taxon>
    </lineage>
</organism>
<feature type="chain" id="PRO_5035158395" evidence="1">
    <location>
        <begin position="31"/>
        <end position="2120"/>
    </location>
</feature>
<dbReference type="InterPro" id="IPR059177">
    <property type="entry name" value="GH29D-like_dom"/>
</dbReference>
<dbReference type="SUPFAM" id="SSF110296">
    <property type="entry name" value="Oligoxyloglucan reducing end-specific cellobiohydrolase"/>
    <property type="match status" value="2"/>
</dbReference>
<reference evidence="3" key="1">
    <citation type="submission" date="2020-12" db="EMBL/GenBank/DDBJ databases">
        <title>Geomonas sp. Red875, isolated from river sediment.</title>
        <authorList>
            <person name="Xu Z."/>
            <person name="Zhang Z."/>
            <person name="Masuda Y."/>
            <person name="Itoh H."/>
            <person name="Senoo K."/>
        </authorList>
    </citation>
    <scope>NUCLEOTIDE SEQUENCE</scope>
    <source>
        <strain evidence="3">Red875</strain>
    </source>
</reference>
<evidence type="ECO:0000313" key="4">
    <source>
        <dbReference type="Proteomes" id="UP000636888"/>
    </source>
</evidence>
<dbReference type="InterPro" id="IPR036439">
    <property type="entry name" value="Dockerin_dom_sf"/>
</dbReference>
<feature type="domain" description="GH29D-like beta-sandwich" evidence="2">
    <location>
        <begin position="1490"/>
        <end position="1555"/>
    </location>
</feature>
<dbReference type="PROSITE" id="PS00018">
    <property type="entry name" value="EF_HAND_1"/>
    <property type="match status" value="1"/>
</dbReference>
<dbReference type="InterPro" id="IPR018247">
    <property type="entry name" value="EF_Hand_1_Ca_BS"/>
</dbReference>
<dbReference type="Proteomes" id="UP000636888">
    <property type="component" value="Unassembled WGS sequence"/>
</dbReference>
<dbReference type="Gene3D" id="2.60.40.10">
    <property type="entry name" value="Immunoglobulins"/>
    <property type="match status" value="1"/>
</dbReference>